<reference evidence="2 3" key="1">
    <citation type="submission" date="2020-03" db="EMBL/GenBank/DDBJ databases">
        <title>The Isolation and Genome Sequence of a Novel Cyanophage S-H34 from the Huanghai Sea, China.</title>
        <authorList>
            <person name="Jiang T."/>
        </authorList>
    </citation>
    <scope>NUCLEOTIDE SEQUENCE [LARGE SCALE GENOMIC DNA]</scope>
</reference>
<keyword evidence="1" id="KW-0812">Transmembrane</keyword>
<dbReference type="KEGG" id="vg:77946854"/>
<dbReference type="Proteomes" id="UP000501900">
    <property type="component" value="Genome"/>
</dbReference>
<dbReference type="GeneID" id="77946854"/>
<evidence type="ECO:0000313" key="2">
    <source>
        <dbReference type="EMBL" id="QIN96976.1"/>
    </source>
</evidence>
<keyword evidence="1" id="KW-1133">Transmembrane helix</keyword>
<proteinExistence type="predicted"/>
<organism evidence="2 3">
    <name type="scientific">Synechococcus phage S-H34</name>
    <dbReference type="NCBI Taxonomy" id="2718942"/>
    <lineage>
        <taxon>Viruses</taxon>
        <taxon>Duplodnaviria</taxon>
        <taxon>Heunggongvirae</taxon>
        <taxon>Uroviricota</taxon>
        <taxon>Caudoviricetes</taxon>
        <taxon>Pantevenvirales</taxon>
        <taxon>Kyanoviridae</taxon>
        <taxon>Makaravirus</taxon>
        <taxon>Makaravirus thirtyfour</taxon>
    </lineage>
</organism>
<evidence type="ECO:0000256" key="1">
    <source>
        <dbReference type="SAM" id="Phobius"/>
    </source>
</evidence>
<feature type="transmembrane region" description="Helical" evidence="1">
    <location>
        <begin position="12"/>
        <end position="29"/>
    </location>
</feature>
<keyword evidence="1" id="KW-0472">Membrane</keyword>
<sequence>MFHEAITFSVQWVAPVMTGAFFVVLPHLLNNLKPGKH</sequence>
<name>A0A6G8R6G3_9CAUD</name>
<dbReference type="RefSeq" id="YP_010670644.1">
    <property type="nucleotide sequence ID" value="NC_070965.1"/>
</dbReference>
<dbReference type="EMBL" id="MT162467">
    <property type="protein sequence ID" value="QIN96976.1"/>
    <property type="molecule type" value="Genomic_DNA"/>
</dbReference>
<accession>A0A6G8R6G3</accession>
<keyword evidence="3" id="KW-1185">Reference proteome</keyword>
<evidence type="ECO:0000313" key="3">
    <source>
        <dbReference type="Proteomes" id="UP000501900"/>
    </source>
</evidence>
<protein>
    <submittedName>
        <fullName evidence="2">Uncharacterized protein</fullName>
    </submittedName>
</protein>